<evidence type="ECO:0000256" key="1">
    <source>
        <dbReference type="SAM" id="MobiDB-lite"/>
    </source>
</evidence>
<comment type="caution">
    <text evidence="2">The sequence shown here is derived from an EMBL/GenBank/DDBJ whole genome shotgun (WGS) entry which is preliminary data.</text>
</comment>
<organism evidence="2 3">
    <name type="scientific">Circinella minor</name>
    <dbReference type="NCBI Taxonomy" id="1195481"/>
    <lineage>
        <taxon>Eukaryota</taxon>
        <taxon>Fungi</taxon>
        <taxon>Fungi incertae sedis</taxon>
        <taxon>Mucoromycota</taxon>
        <taxon>Mucoromycotina</taxon>
        <taxon>Mucoromycetes</taxon>
        <taxon>Mucorales</taxon>
        <taxon>Lichtheimiaceae</taxon>
        <taxon>Circinella</taxon>
    </lineage>
</organism>
<dbReference type="OrthoDB" id="2298554at2759"/>
<dbReference type="EMBL" id="JAEPRB010000937">
    <property type="protein sequence ID" value="KAG2210148.1"/>
    <property type="molecule type" value="Genomic_DNA"/>
</dbReference>
<evidence type="ECO:0000313" key="3">
    <source>
        <dbReference type="Proteomes" id="UP000646827"/>
    </source>
</evidence>
<feature type="region of interest" description="Disordered" evidence="1">
    <location>
        <begin position="52"/>
        <end position="77"/>
    </location>
</feature>
<reference evidence="2 3" key="1">
    <citation type="submission" date="2020-12" db="EMBL/GenBank/DDBJ databases">
        <title>Metabolic potential, ecology and presence of endohyphal bacteria is reflected in genomic diversity of Mucoromycotina.</title>
        <authorList>
            <person name="Muszewska A."/>
            <person name="Okrasinska A."/>
            <person name="Steczkiewicz K."/>
            <person name="Drgas O."/>
            <person name="Orlowska M."/>
            <person name="Perlinska-Lenart U."/>
            <person name="Aleksandrzak-Piekarczyk T."/>
            <person name="Szatraj K."/>
            <person name="Zielenkiewicz U."/>
            <person name="Pilsyk S."/>
            <person name="Malc E."/>
            <person name="Mieczkowski P."/>
            <person name="Kruszewska J.S."/>
            <person name="Biernat P."/>
            <person name="Pawlowska J."/>
        </authorList>
    </citation>
    <scope>NUCLEOTIDE SEQUENCE [LARGE SCALE GENOMIC DNA]</scope>
    <source>
        <strain evidence="2 3">CBS 142.35</strain>
    </source>
</reference>
<name>A0A8H7RIA4_9FUNG</name>
<gene>
    <name evidence="2" type="ORF">INT45_011355</name>
</gene>
<protein>
    <submittedName>
        <fullName evidence="2">Uncharacterized protein</fullName>
    </submittedName>
</protein>
<proteinExistence type="predicted"/>
<dbReference type="Proteomes" id="UP000646827">
    <property type="component" value="Unassembled WGS sequence"/>
</dbReference>
<accession>A0A8H7RIA4</accession>
<dbReference type="AlphaFoldDB" id="A0A8H7RIA4"/>
<sequence>MTEGGARFWQHCQALKDAPQYKDLQSKFDVFCKTSLATTDYVLYVPNGPMFGGDEGDSQPKSEAKTKKHKTTKDGPNGKLIKYIQDQVRSLYNEQAPSFGQLKSVIPWTDIRNNTDRYIVLDSIPEGVKFAEPSKELKPKNDLGKNERILLAKALERGQVILKKKQIL</sequence>
<keyword evidence="3" id="KW-1185">Reference proteome</keyword>
<evidence type="ECO:0000313" key="2">
    <source>
        <dbReference type="EMBL" id="KAG2210148.1"/>
    </source>
</evidence>